<dbReference type="Proteomes" id="UP000326458">
    <property type="component" value="Unassembled WGS sequence"/>
</dbReference>
<evidence type="ECO:0000256" key="7">
    <source>
        <dbReference type="SAM" id="MobiDB-lite"/>
    </source>
</evidence>
<sequence>MDDSQSEQRMLRRHHREKKELQARIQLMRSSVPKGDKKKRKQLHLDVARLEAELEQKHQQELEKFQEDFPGISKLDSVTEDLAKMDLENQSPHLLRAQRKRERRVALERSRQERIAEVNMEYLASFRQDEEEKLGAILEAKHLEMKDMPTDSHCMYRAIQDQLVFSVTVESLRNRTAEYMRKHIDDFLPFFSDPETGDAYSPDRFFSYCDDIVCSASWGGQLELRALSHILQTPIEVIQADSPAIVIGEEYTRKPLILVYVRYTCNFGEHYNSVKPQEAGATGGAAPRLF</sequence>
<evidence type="ECO:0000256" key="1">
    <source>
        <dbReference type="ARBA" id="ARBA00000707"/>
    </source>
</evidence>
<comment type="caution">
    <text evidence="9">The sequence shown here is derived from an EMBL/GenBank/DDBJ whole genome shotgun (WGS) entry which is preliminary data.</text>
</comment>
<accession>A0A5N3V4A4</accession>
<dbReference type="Gene3D" id="3.90.70.80">
    <property type="match status" value="1"/>
</dbReference>
<comment type="catalytic activity">
    <reaction evidence="1">
        <text>Thiol-dependent hydrolysis of ester, thioester, amide, peptide and isopeptide bonds formed by the C-terminal Gly of ubiquitin (a 76-residue protein attached to proteins as an intracellular targeting signal).</text>
        <dbReference type="EC" id="3.4.19.12"/>
    </reaction>
</comment>
<dbReference type="SUPFAM" id="SSF54001">
    <property type="entry name" value="Cysteine proteinases"/>
    <property type="match status" value="1"/>
</dbReference>
<keyword evidence="10" id="KW-1185">Reference proteome</keyword>
<dbReference type="PANTHER" id="PTHR12419:SF13">
    <property type="entry name" value="OTU DOMAIN-CONTAINING PROTEIN 6A"/>
    <property type="match status" value="1"/>
</dbReference>
<dbReference type="Pfam" id="PF02338">
    <property type="entry name" value="OTU"/>
    <property type="match status" value="1"/>
</dbReference>
<dbReference type="EMBL" id="VCEA01000003">
    <property type="protein sequence ID" value="KAB0343987.1"/>
    <property type="molecule type" value="Genomic_DNA"/>
</dbReference>
<dbReference type="InterPro" id="IPR050704">
    <property type="entry name" value="Peptidase_C85-like"/>
</dbReference>
<dbReference type="AlphaFoldDB" id="A0A5N3V4A4"/>
<dbReference type="PROSITE" id="PS50802">
    <property type="entry name" value="OTU"/>
    <property type="match status" value="1"/>
</dbReference>
<feature type="domain" description="OTU" evidence="8">
    <location>
        <begin position="143"/>
        <end position="277"/>
    </location>
</feature>
<evidence type="ECO:0000256" key="5">
    <source>
        <dbReference type="ARBA" id="ARBA00022801"/>
    </source>
</evidence>
<reference evidence="9 10" key="1">
    <citation type="submission" date="2019-06" db="EMBL/GenBank/DDBJ databases">
        <title>Discovery of a novel chromosome fission-fusion reversal in muntjac.</title>
        <authorList>
            <person name="Mudd A.B."/>
            <person name="Bredeson J.V."/>
            <person name="Baum R."/>
            <person name="Hockemeyer D."/>
            <person name="Rokhsar D.S."/>
        </authorList>
    </citation>
    <scope>NUCLEOTIDE SEQUENCE [LARGE SCALE GENOMIC DNA]</scope>
    <source>
        <strain evidence="9">UTSW_UCB_Mm</strain>
        <tissue evidence="9">Fibroblast cell line</tissue>
    </source>
</reference>
<organism evidence="9 10">
    <name type="scientific">Muntiacus muntjak</name>
    <name type="common">Barking deer</name>
    <name type="synonym">Indian muntjac</name>
    <dbReference type="NCBI Taxonomy" id="9888"/>
    <lineage>
        <taxon>Eukaryota</taxon>
        <taxon>Metazoa</taxon>
        <taxon>Chordata</taxon>
        <taxon>Craniata</taxon>
        <taxon>Vertebrata</taxon>
        <taxon>Euteleostomi</taxon>
        <taxon>Mammalia</taxon>
        <taxon>Eutheria</taxon>
        <taxon>Laurasiatheria</taxon>
        <taxon>Artiodactyla</taxon>
        <taxon>Ruminantia</taxon>
        <taxon>Pecora</taxon>
        <taxon>Cervidae</taxon>
        <taxon>Muntiacinae</taxon>
        <taxon>Muntiacus</taxon>
    </lineage>
</organism>
<evidence type="ECO:0000313" key="10">
    <source>
        <dbReference type="Proteomes" id="UP000326458"/>
    </source>
</evidence>
<evidence type="ECO:0000256" key="2">
    <source>
        <dbReference type="ARBA" id="ARBA00012759"/>
    </source>
</evidence>
<evidence type="ECO:0000259" key="8">
    <source>
        <dbReference type="PROSITE" id="PS50802"/>
    </source>
</evidence>
<keyword evidence="4" id="KW-0833">Ubl conjugation pathway</keyword>
<dbReference type="InterPro" id="IPR049772">
    <property type="entry name" value="OTU_OTUD6"/>
</dbReference>
<dbReference type="InterPro" id="IPR038765">
    <property type="entry name" value="Papain-like_cys_pep_sf"/>
</dbReference>
<feature type="region of interest" description="Disordered" evidence="7">
    <location>
        <begin position="1"/>
        <end position="41"/>
    </location>
</feature>
<dbReference type="GO" id="GO:0006508">
    <property type="term" value="P:proteolysis"/>
    <property type="evidence" value="ECO:0007669"/>
    <property type="project" value="UniProtKB-KW"/>
</dbReference>
<dbReference type="GO" id="GO:1990167">
    <property type="term" value="P:protein K27-linked deubiquitination"/>
    <property type="evidence" value="ECO:0007669"/>
    <property type="project" value="TreeGrafter"/>
</dbReference>
<protein>
    <recommendedName>
        <fullName evidence="2">ubiquitinyl hydrolase 1</fullName>
        <ecNumber evidence="2">3.4.19.12</ecNumber>
    </recommendedName>
</protein>
<dbReference type="CDD" id="cd22761">
    <property type="entry name" value="OTU_OTUD6"/>
    <property type="match status" value="1"/>
</dbReference>
<dbReference type="GO" id="GO:0004843">
    <property type="term" value="F:cysteine-type deubiquitinase activity"/>
    <property type="evidence" value="ECO:0007669"/>
    <property type="project" value="UniProtKB-EC"/>
</dbReference>
<dbReference type="PANTHER" id="PTHR12419">
    <property type="entry name" value="OTU DOMAIN CONTAINING PROTEIN"/>
    <property type="match status" value="1"/>
</dbReference>
<dbReference type="EC" id="3.4.19.12" evidence="2"/>
<keyword evidence="5" id="KW-0378">Hydrolase</keyword>
<proteinExistence type="predicted"/>
<name>A0A5N3V4A4_MUNMU</name>
<dbReference type="GO" id="GO:0035523">
    <property type="term" value="P:protein K29-linked deubiquitination"/>
    <property type="evidence" value="ECO:0007669"/>
    <property type="project" value="TreeGrafter"/>
</dbReference>
<dbReference type="GO" id="GO:0035871">
    <property type="term" value="P:protein K11-linked deubiquitination"/>
    <property type="evidence" value="ECO:0007669"/>
    <property type="project" value="TreeGrafter"/>
</dbReference>
<evidence type="ECO:0000256" key="3">
    <source>
        <dbReference type="ARBA" id="ARBA00022670"/>
    </source>
</evidence>
<evidence type="ECO:0000256" key="6">
    <source>
        <dbReference type="ARBA" id="ARBA00022807"/>
    </source>
</evidence>
<keyword evidence="3" id="KW-0645">Protease</keyword>
<evidence type="ECO:0000313" key="9">
    <source>
        <dbReference type="EMBL" id="KAB0343987.1"/>
    </source>
</evidence>
<evidence type="ECO:0000256" key="4">
    <source>
        <dbReference type="ARBA" id="ARBA00022786"/>
    </source>
</evidence>
<dbReference type="InterPro" id="IPR003323">
    <property type="entry name" value="OTU_dom"/>
</dbReference>
<dbReference type="FunFam" id="3.90.70.80:FF:000003">
    <property type="entry name" value="OTU domain-containing protein 6B"/>
    <property type="match status" value="1"/>
</dbReference>
<gene>
    <name evidence="9" type="ORF">FD754_020913</name>
</gene>
<keyword evidence="6" id="KW-0788">Thiol protease</keyword>
<dbReference type="GO" id="GO:1990168">
    <property type="term" value="P:protein K33-linked deubiquitination"/>
    <property type="evidence" value="ECO:0007669"/>
    <property type="project" value="TreeGrafter"/>
</dbReference>